<protein>
    <recommendedName>
        <fullName evidence="4">Glycerophosphoryl diester phosphodiesterase membrane domain-containing protein</fullName>
    </recommendedName>
</protein>
<feature type="transmembrane region" description="Helical" evidence="1">
    <location>
        <begin position="188"/>
        <end position="210"/>
    </location>
</feature>
<keyword evidence="1" id="KW-0812">Transmembrane</keyword>
<sequence>MGSIKRGWALTGQSWQVLKRDRSLVIFPVLSSIFALLAVAAIWASALIAKGLFGGQQTGKHDPVLYVAGLATAYVSTFIAIFFNVALAACAVRSMRGEDTKVAEGISAAARRIGPILGWTFVATTVGLILRALEERLPALGRIVVYLAGAAWAIATFFVIPVVALEGTGPIQSLKRSAGVVKARWGEGATGAATIGLATFLISLGIVLVGGAGGVALISIRLLPLGIAVLAVTVAAVIVVSFISSALSQIFRVAVYQYAVSGEAPGEFDREMLQLAFVRR</sequence>
<reference evidence="2 3" key="1">
    <citation type="submission" date="2017-02" db="EMBL/GenBank/DDBJ databases">
        <title>The new phylogeny of genus Mycobacterium.</title>
        <authorList>
            <person name="Tortoli E."/>
            <person name="Trovato A."/>
            <person name="Cirillo D.M."/>
        </authorList>
    </citation>
    <scope>NUCLEOTIDE SEQUENCE [LARGE SCALE GENOMIC DNA]</scope>
    <source>
        <strain evidence="2 3">DSM 45057</strain>
    </source>
</reference>
<dbReference type="EMBL" id="MVHE01000001">
    <property type="protein sequence ID" value="ORA26446.1"/>
    <property type="molecule type" value="Genomic_DNA"/>
</dbReference>
<organism evidence="2 3">
    <name type="scientific">Mycobacterium angelicum</name>
    <dbReference type="NCBI Taxonomy" id="470074"/>
    <lineage>
        <taxon>Bacteria</taxon>
        <taxon>Bacillati</taxon>
        <taxon>Actinomycetota</taxon>
        <taxon>Actinomycetes</taxon>
        <taxon>Mycobacteriales</taxon>
        <taxon>Mycobacteriaceae</taxon>
        <taxon>Mycobacterium</taxon>
    </lineage>
</organism>
<evidence type="ECO:0000313" key="3">
    <source>
        <dbReference type="Proteomes" id="UP000192284"/>
    </source>
</evidence>
<dbReference type="AlphaFoldDB" id="A0A1X0A9U2"/>
<proteinExistence type="predicted"/>
<dbReference type="Pfam" id="PF19656">
    <property type="entry name" value="DUF6159"/>
    <property type="match status" value="1"/>
</dbReference>
<dbReference type="Proteomes" id="UP000192284">
    <property type="component" value="Unassembled WGS sequence"/>
</dbReference>
<feature type="transmembrane region" description="Helical" evidence="1">
    <location>
        <begin position="64"/>
        <end position="92"/>
    </location>
</feature>
<dbReference type="OrthoDB" id="4697240at2"/>
<feature type="transmembrane region" description="Helical" evidence="1">
    <location>
        <begin position="113"/>
        <end position="133"/>
    </location>
</feature>
<accession>A0A1X0A9U2</accession>
<feature type="transmembrane region" description="Helical" evidence="1">
    <location>
        <begin position="222"/>
        <end position="243"/>
    </location>
</feature>
<evidence type="ECO:0000256" key="1">
    <source>
        <dbReference type="SAM" id="Phobius"/>
    </source>
</evidence>
<gene>
    <name evidence="2" type="ORF">BST12_00780</name>
</gene>
<name>A0A1X0A9U2_MYCAN</name>
<keyword evidence="3" id="KW-1185">Reference proteome</keyword>
<evidence type="ECO:0008006" key="4">
    <source>
        <dbReference type="Google" id="ProtNLM"/>
    </source>
</evidence>
<keyword evidence="1" id="KW-1133">Transmembrane helix</keyword>
<feature type="transmembrane region" description="Helical" evidence="1">
    <location>
        <begin position="145"/>
        <end position="167"/>
    </location>
</feature>
<keyword evidence="1" id="KW-0472">Membrane</keyword>
<comment type="caution">
    <text evidence="2">The sequence shown here is derived from an EMBL/GenBank/DDBJ whole genome shotgun (WGS) entry which is preliminary data.</text>
</comment>
<dbReference type="InterPro" id="IPR046157">
    <property type="entry name" value="DUF6159"/>
</dbReference>
<feature type="transmembrane region" description="Helical" evidence="1">
    <location>
        <begin position="24"/>
        <end position="44"/>
    </location>
</feature>
<evidence type="ECO:0000313" key="2">
    <source>
        <dbReference type="EMBL" id="ORA26446.1"/>
    </source>
</evidence>